<evidence type="ECO:0000259" key="13">
    <source>
        <dbReference type="PROSITE" id="PS50885"/>
    </source>
</evidence>
<evidence type="ECO:0000256" key="4">
    <source>
        <dbReference type="ARBA" id="ARBA00022553"/>
    </source>
</evidence>
<feature type="domain" description="HAMP" evidence="13">
    <location>
        <begin position="227"/>
        <end position="279"/>
    </location>
</feature>
<reference evidence="14 15" key="1">
    <citation type="submission" date="2019-01" db="EMBL/GenBank/DDBJ databases">
        <title>Draft genome sequence of Dictyobacter sp. Uno17.</title>
        <authorList>
            <person name="Wang C.M."/>
            <person name="Zheng Y."/>
            <person name="Sakai Y."/>
            <person name="Abe K."/>
            <person name="Yokota A."/>
            <person name="Yabe S."/>
        </authorList>
    </citation>
    <scope>NUCLEOTIDE SEQUENCE [LARGE SCALE GENOMIC DNA]</scope>
    <source>
        <strain evidence="14 15">Uno17</strain>
    </source>
</reference>
<gene>
    <name evidence="14" type="ORF">KDI_25220</name>
</gene>
<dbReference type="InterPro" id="IPR050428">
    <property type="entry name" value="TCS_sensor_his_kinase"/>
</dbReference>
<evidence type="ECO:0000256" key="7">
    <source>
        <dbReference type="ARBA" id="ARBA00022777"/>
    </source>
</evidence>
<evidence type="ECO:0000256" key="11">
    <source>
        <dbReference type="SAM" id="Phobius"/>
    </source>
</evidence>
<dbReference type="EMBL" id="BIXY01000034">
    <property type="protein sequence ID" value="GCF08958.1"/>
    <property type="molecule type" value="Genomic_DNA"/>
</dbReference>
<dbReference type="InterPro" id="IPR036097">
    <property type="entry name" value="HisK_dim/P_sf"/>
</dbReference>
<evidence type="ECO:0000313" key="15">
    <source>
        <dbReference type="Proteomes" id="UP000322530"/>
    </source>
</evidence>
<comment type="catalytic activity">
    <reaction evidence="1">
        <text>ATP + protein L-histidine = ADP + protein N-phospho-L-histidine.</text>
        <dbReference type="EC" id="2.7.13.3"/>
    </reaction>
</comment>
<comment type="caution">
    <text evidence="14">The sequence shown here is derived from an EMBL/GenBank/DDBJ whole genome shotgun (WGS) entry which is preliminary data.</text>
</comment>
<keyword evidence="6 11" id="KW-0812">Transmembrane</keyword>
<dbReference type="InterPro" id="IPR003594">
    <property type="entry name" value="HATPase_dom"/>
</dbReference>
<dbReference type="GO" id="GO:0000155">
    <property type="term" value="F:phosphorelay sensor kinase activity"/>
    <property type="evidence" value="ECO:0007669"/>
    <property type="project" value="InterPro"/>
</dbReference>
<keyword evidence="5" id="KW-0808">Transferase</keyword>
<evidence type="ECO:0000256" key="5">
    <source>
        <dbReference type="ARBA" id="ARBA00022679"/>
    </source>
</evidence>
<dbReference type="OrthoDB" id="9813151at2"/>
<evidence type="ECO:0000256" key="6">
    <source>
        <dbReference type="ARBA" id="ARBA00022692"/>
    </source>
</evidence>
<dbReference type="FunFam" id="3.30.565.10:FF:000006">
    <property type="entry name" value="Sensor histidine kinase WalK"/>
    <property type="match status" value="1"/>
</dbReference>
<dbReference type="InterPro" id="IPR003660">
    <property type="entry name" value="HAMP_dom"/>
</dbReference>
<keyword evidence="7" id="KW-0418">Kinase</keyword>
<sequence>MQASILVLAKRSVSGRTKRLLHHFYSLRFRLMLWYLLILALTLYFFSTAIYVLQQRALYNQADSNLQQAIRTLPDLYDLQSGRLTTMNTGLYADIYTSDSMSILLNPQGQIVQTTSRMGAPDLDRLPVSFFLSSHSAGNQMSATGNQDLHFFSTRTPIIDQSAPPPWNRYVFETVTITNRQGQILNSVLVGLHTDIPDQLHQLLSILVGITPLALLMASLGGYWLASRATRPIHTITRTAQEISETDLHRRLNLRRHDELGELGATFDSMLDRLEGAFERQRQFTADASHELRTPLSIVNTEAERVLQRTYTCEEYIQTIAIIHQENQRMIRLVNGLLTLARADQGQTRLQCEQLDLSEIVLDAAERLAYLAEQNGITIRLSNLDEIFIWGDRLYLTQLCTNLLENAIKYSAEIGKCVDVRLDREPDQARMQIIDEGPGIAAEHLPYLFERFFRVDQSRTYNRSAGSTPTAGGSGLGLSIARWIAQEHGGSIQVQSTPSKGTIFEVCLPLSEAGT</sequence>
<dbReference type="FunFam" id="1.10.287.130:FF:000001">
    <property type="entry name" value="Two-component sensor histidine kinase"/>
    <property type="match status" value="1"/>
</dbReference>
<accession>A0A5A5TC52</accession>
<dbReference type="PROSITE" id="PS50109">
    <property type="entry name" value="HIS_KIN"/>
    <property type="match status" value="1"/>
</dbReference>
<feature type="domain" description="Histidine kinase" evidence="12">
    <location>
        <begin position="287"/>
        <end position="512"/>
    </location>
</feature>
<dbReference type="Pfam" id="PF00512">
    <property type="entry name" value="HisKA"/>
    <property type="match status" value="1"/>
</dbReference>
<keyword evidence="10 11" id="KW-0472">Membrane</keyword>
<keyword evidence="8 11" id="KW-1133">Transmembrane helix</keyword>
<evidence type="ECO:0000256" key="8">
    <source>
        <dbReference type="ARBA" id="ARBA00022989"/>
    </source>
</evidence>
<evidence type="ECO:0000259" key="12">
    <source>
        <dbReference type="PROSITE" id="PS50109"/>
    </source>
</evidence>
<dbReference type="SMART" id="SM00304">
    <property type="entry name" value="HAMP"/>
    <property type="match status" value="1"/>
</dbReference>
<dbReference type="InterPro" id="IPR003661">
    <property type="entry name" value="HisK_dim/P_dom"/>
</dbReference>
<dbReference type="InterPro" id="IPR005467">
    <property type="entry name" value="His_kinase_dom"/>
</dbReference>
<dbReference type="CDD" id="cd06225">
    <property type="entry name" value="HAMP"/>
    <property type="match status" value="1"/>
</dbReference>
<dbReference type="AlphaFoldDB" id="A0A5A5TC52"/>
<dbReference type="Gene3D" id="6.10.340.10">
    <property type="match status" value="1"/>
</dbReference>
<evidence type="ECO:0000256" key="9">
    <source>
        <dbReference type="ARBA" id="ARBA00023012"/>
    </source>
</evidence>
<dbReference type="Gene3D" id="1.10.287.130">
    <property type="match status" value="1"/>
</dbReference>
<proteinExistence type="predicted"/>
<dbReference type="PANTHER" id="PTHR45436">
    <property type="entry name" value="SENSOR HISTIDINE KINASE YKOH"/>
    <property type="match status" value="1"/>
</dbReference>
<dbReference type="PRINTS" id="PR00344">
    <property type="entry name" value="BCTRLSENSOR"/>
</dbReference>
<evidence type="ECO:0000256" key="1">
    <source>
        <dbReference type="ARBA" id="ARBA00000085"/>
    </source>
</evidence>
<dbReference type="Proteomes" id="UP000322530">
    <property type="component" value="Unassembled WGS sequence"/>
</dbReference>
<dbReference type="Pfam" id="PF00672">
    <property type="entry name" value="HAMP"/>
    <property type="match status" value="1"/>
</dbReference>
<evidence type="ECO:0000256" key="10">
    <source>
        <dbReference type="ARBA" id="ARBA00023136"/>
    </source>
</evidence>
<dbReference type="PROSITE" id="PS50885">
    <property type="entry name" value="HAMP"/>
    <property type="match status" value="1"/>
</dbReference>
<protein>
    <recommendedName>
        <fullName evidence="3">histidine kinase</fullName>
        <ecNumber evidence="3">2.7.13.3</ecNumber>
    </recommendedName>
</protein>
<evidence type="ECO:0000313" key="14">
    <source>
        <dbReference type="EMBL" id="GCF08958.1"/>
    </source>
</evidence>
<dbReference type="PANTHER" id="PTHR45436:SF5">
    <property type="entry name" value="SENSOR HISTIDINE KINASE TRCS"/>
    <property type="match status" value="1"/>
</dbReference>
<dbReference type="EC" id="2.7.13.3" evidence="3"/>
<dbReference type="RefSeq" id="WP_149401924.1">
    <property type="nucleotide sequence ID" value="NZ_BIXY01000034.1"/>
</dbReference>
<keyword evidence="4" id="KW-0597">Phosphoprotein</keyword>
<keyword evidence="9" id="KW-0902">Two-component regulatory system</keyword>
<dbReference type="SUPFAM" id="SSF55874">
    <property type="entry name" value="ATPase domain of HSP90 chaperone/DNA topoisomerase II/histidine kinase"/>
    <property type="match status" value="1"/>
</dbReference>
<dbReference type="Gene3D" id="3.30.565.10">
    <property type="entry name" value="Histidine kinase-like ATPase, C-terminal domain"/>
    <property type="match status" value="1"/>
</dbReference>
<keyword evidence="15" id="KW-1185">Reference proteome</keyword>
<dbReference type="CDD" id="cd00075">
    <property type="entry name" value="HATPase"/>
    <property type="match status" value="1"/>
</dbReference>
<dbReference type="SMART" id="SM00388">
    <property type="entry name" value="HisKA"/>
    <property type="match status" value="1"/>
</dbReference>
<dbReference type="CDD" id="cd00082">
    <property type="entry name" value="HisKA"/>
    <property type="match status" value="1"/>
</dbReference>
<evidence type="ECO:0000256" key="2">
    <source>
        <dbReference type="ARBA" id="ARBA00004370"/>
    </source>
</evidence>
<organism evidence="14 15">
    <name type="scientific">Dictyobacter arantiisoli</name>
    <dbReference type="NCBI Taxonomy" id="2014874"/>
    <lineage>
        <taxon>Bacteria</taxon>
        <taxon>Bacillati</taxon>
        <taxon>Chloroflexota</taxon>
        <taxon>Ktedonobacteria</taxon>
        <taxon>Ktedonobacterales</taxon>
        <taxon>Dictyobacteraceae</taxon>
        <taxon>Dictyobacter</taxon>
    </lineage>
</organism>
<dbReference type="SUPFAM" id="SSF158472">
    <property type="entry name" value="HAMP domain-like"/>
    <property type="match status" value="1"/>
</dbReference>
<dbReference type="SUPFAM" id="SSF47384">
    <property type="entry name" value="Homodimeric domain of signal transducing histidine kinase"/>
    <property type="match status" value="1"/>
</dbReference>
<dbReference type="Pfam" id="PF02518">
    <property type="entry name" value="HATPase_c"/>
    <property type="match status" value="1"/>
</dbReference>
<feature type="transmembrane region" description="Helical" evidence="11">
    <location>
        <begin position="31"/>
        <end position="53"/>
    </location>
</feature>
<evidence type="ECO:0000256" key="3">
    <source>
        <dbReference type="ARBA" id="ARBA00012438"/>
    </source>
</evidence>
<name>A0A5A5TC52_9CHLR</name>
<dbReference type="GO" id="GO:0005886">
    <property type="term" value="C:plasma membrane"/>
    <property type="evidence" value="ECO:0007669"/>
    <property type="project" value="TreeGrafter"/>
</dbReference>
<feature type="transmembrane region" description="Helical" evidence="11">
    <location>
        <begin position="203"/>
        <end position="226"/>
    </location>
</feature>
<dbReference type="InterPro" id="IPR036890">
    <property type="entry name" value="HATPase_C_sf"/>
</dbReference>
<dbReference type="SMART" id="SM00387">
    <property type="entry name" value="HATPase_c"/>
    <property type="match status" value="1"/>
</dbReference>
<comment type="subcellular location">
    <subcellularLocation>
        <location evidence="2">Membrane</location>
    </subcellularLocation>
</comment>
<dbReference type="InterPro" id="IPR004358">
    <property type="entry name" value="Sig_transdc_His_kin-like_C"/>
</dbReference>